<accession>A0A0A9BV46</accession>
<dbReference type="EMBL" id="GBRH01230724">
    <property type="protein sequence ID" value="JAD67171.1"/>
    <property type="molecule type" value="Transcribed_RNA"/>
</dbReference>
<dbReference type="AlphaFoldDB" id="A0A0A9BV46"/>
<organism evidence="1">
    <name type="scientific">Arundo donax</name>
    <name type="common">Giant reed</name>
    <name type="synonym">Donax arundinaceus</name>
    <dbReference type="NCBI Taxonomy" id="35708"/>
    <lineage>
        <taxon>Eukaryota</taxon>
        <taxon>Viridiplantae</taxon>
        <taxon>Streptophyta</taxon>
        <taxon>Embryophyta</taxon>
        <taxon>Tracheophyta</taxon>
        <taxon>Spermatophyta</taxon>
        <taxon>Magnoliopsida</taxon>
        <taxon>Liliopsida</taxon>
        <taxon>Poales</taxon>
        <taxon>Poaceae</taxon>
        <taxon>PACMAD clade</taxon>
        <taxon>Arundinoideae</taxon>
        <taxon>Arundineae</taxon>
        <taxon>Arundo</taxon>
    </lineage>
</organism>
<reference evidence="1" key="2">
    <citation type="journal article" date="2015" name="Data Brief">
        <title>Shoot transcriptome of the giant reed, Arundo donax.</title>
        <authorList>
            <person name="Barrero R.A."/>
            <person name="Guerrero F.D."/>
            <person name="Moolhuijzen P."/>
            <person name="Goolsby J.A."/>
            <person name="Tidwell J."/>
            <person name="Bellgard S.E."/>
            <person name="Bellgard M.I."/>
        </authorList>
    </citation>
    <scope>NUCLEOTIDE SEQUENCE</scope>
    <source>
        <tissue evidence="1">Shoot tissue taken approximately 20 cm above the soil surface</tissue>
    </source>
</reference>
<sequence length="39" mass="4024">MAHFTWPATMSCVLSMTIRRSAGAGAGSGFSVPARALIL</sequence>
<evidence type="ECO:0000313" key="1">
    <source>
        <dbReference type="EMBL" id="JAD67171.1"/>
    </source>
</evidence>
<reference evidence="1" key="1">
    <citation type="submission" date="2014-09" db="EMBL/GenBank/DDBJ databases">
        <authorList>
            <person name="Magalhaes I.L.F."/>
            <person name="Oliveira U."/>
            <person name="Santos F.R."/>
            <person name="Vidigal T.H.D.A."/>
            <person name="Brescovit A.D."/>
            <person name="Santos A.J."/>
        </authorList>
    </citation>
    <scope>NUCLEOTIDE SEQUENCE</scope>
    <source>
        <tissue evidence="1">Shoot tissue taken approximately 20 cm above the soil surface</tissue>
    </source>
</reference>
<protein>
    <submittedName>
        <fullName evidence="1">Uncharacterized protein</fullName>
    </submittedName>
</protein>
<proteinExistence type="predicted"/>
<name>A0A0A9BV46_ARUDO</name>